<keyword evidence="1" id="KW-0472">Membrane</keyword>
<keyword evidence="1" id="KW-1133">Transmembrane helix</keyword>
<keyword evidence="4" id="KW-1185">Reference proteome</keyword>
<evidence type="ECO:0000313" key="3">
    <source>
        <dbReference type="EMBL" id="SFT06053.1"/>
    </source>
</evidence>
<dbReference type="Proteomes" id="UP000198873">
    <property type="component" value="Unassembled WGS sequence"/>
</dbReference>
<name>A0A1I6UXB3_9ACTN</name>
<dbReference type="InterPro" id="IPR025403">
    <property type="entry name" value="TgpA-like_C"/>
</dbReference>
<gene>
    <name evidence="3" type="ORF">SAMN05444716_106283</name>
</gene>
<protein>
    <recommendedName>
        <fullName evidence="2">Protein-glutamine gamma-glutamyltransferase-like C-terminal domain-containing protein</fullName>
    </recommendedName>
</protein>
<feature type="domain" description="Protein-glutamine gamma-glutamyltransferase-like C-terminal" evidence="2">
    <location>
        <begin position="148"/>
        <end position="215"/>
    </location>
</feature>
<dbReference type="Pfam" id="PF13559">
    <property type="entry name" value="DUF4129"/>
    <property type="match status" value="1"/>
</dbReference>
<evidence type="ECO:0000313" key="4">
    <source>
        <dbReference type="Proteomes" id="UP000198873"/>
    </source>
</evidence>
<proteinExistence type="predicted"/>
<dbReference type="RefSeq" id="WP_019435183.1">
    <property type="nucleotide sequence ID" value="NZ_FPAB01000006.1"/>
</dbReference>
<sequence>MNSTGTAMAMAHTLATAGDSATEPPLTIGREAAREAAERELSKQIYAEHEPGLVRRVFTWVIDRVFGALESVAFHAPGGWLGLLIIALLAIGLLLALRLRLGALRTARGAATGALFTDRPRTAAEHRAAAEHFAQAGQWDQAVQEQLRALVRSLEERALLDTRPGRTAGEAADEAARVMPALAPRLRAAATTFGAVTYGGRHATPADHHELRDLDTTVLRTKPDLTGAAR</sequence>
<keyword evidence="1" id="KW-0812">Transmembrane</keyword>
<evidence type="ECO:0000256" key="1">
    <source>
        <dbReference type="SAM" id="Phobius"/>
    </source>
</evidence>
<feature type="transmembrane region" description="Helical" evidence="1">
    <location>
        <begin position="79"/>
        <end position="99"/>
    </location>
</feature>
<reference evidence="4" key="1">
    <citation type="submission" date="2016-10" db="EMBL/GenBank/DDBJ databases">
        <authorList>
            <person name="Varghese N."/>
            <person name="Submissions S."/>
        </authorList>
    </citation>
    <scope>NUCLEOTIDE SEQUENCE [LARGE SCALE GENOMIC DNA]</scope>
    <source>
        <strain evidence="4">CGMCC 4.7047</strain>
    </source>
</reference>
<accession>A0A1I6UXB3</accession>
<organism evidence="3 4">
    <name type="scientific">Streptomyces harbinensis</name>
    <dbReference type="NCBI Taxonomy" id="1176198"/>
    <lineage>
        <taxon>Bacteria</taxon>
        <taxon>Bacillati</taxon>
        <taxon>Actinomycetota</taxon>
        <taxon>Actinomycetes</taxon>
        <taxon>Kitasatosporales</taxon>
        <taxon>Streptomycetaceae</taxon>
        <taxon>Streptomyces</taxon>
    </lineage>
</organism>
<evidence type="ECO:0000259" key="2">
    <source>
        <dbReference type="Pfam" id="PF13559"/>
    </source>
</evidence>
<dbReference type="EMBL" id="FPAB01000006">
    <property type="protein sequence ID" value="SFT06053.1"/>
    <property type="molecule type" value="Genomic_DNA"/>
</dbReference>
<dbReference type="AlphaFoldDB" id="A0A1I6UXB3"/>
<dbReference type="STRING" id="1176198.SAMN05444716_106283"/>